<accession>A0ABW6FKT4</accession>
<dbReference type="InterPro" id="IPR011875">
    <property type="entry name" value="M1P_synthase"/>
</dbReference>
<dbReference type="PANTHER" id="PTHR45947:SF3">
    <property type="entry name" value="SULFOQUINOVOSYL TRANSFERASE SQD2"/>
    <property type="match status" value="1"/>
</dbReference>
<evidence type="ECO:0000313" key="6">
    <source>
        <dbReference type="Proteomes" id="UP001598448"/>
    </source>
</evidence>
<dbReference type="InterPro" id="IPR050194">
    <property type="entry name" value="Glycosyltransferase_grp1"/>
</dbReference>
<gene>
    <name evidence="5" type="primary">glgA</name>
    <name evidence="5" type="ORF">ACFWJN_13530</name>
</gene>
<dbReference type="RefSeq" id="WP_386713453.1">
    <property type="nucleotide sequence ID" value="NZ_JBHXIJ010000077.1"/>
</dbReference>
<evidence type="ECO:0000256" key="1">
    <source>
        <dbReference type="ARBA" id="ARBA00022676"/>
    </source>
</evidence>
<dbReference type="Proteomes" id="UP001598448">
    <property type="component" value="Unassembled WGS sequence"/>
</dbReference>
<dbReference type="PANTHER" id="PTHR45947">
    <property type="entry name" value="SULFOQUINOVOSYL TRANSFERASE SQD2"/>
    <property type="match status" value="1"/>
</dbReference>
<dbReference type="SUPFAM" id="SSF53756">
    <property type="entry name" value="UDP-Glycosyltransferase/glycogen phosphorylase"/>
    <property type="match status" value="1"/>
</dbReference>
<keyword evidence="1 5" id="KW-0328">Glycosyltransferase</keyword>
<dbReference type="InterPro" id="IPR028098">
    <property type="entry name" value="Glyco_trans_4-like_N"/>
</dbReference>
<reference evidence="5 6" key="1">
    <citation type="submission" date="2024-09" db="EMBL/GenBank/DDBJ databases">
        <title>The Natural Products Discovery Center: Release of the First 8490 Sequenced Strains for Exploring Actinobacteria Biosynthetic Diversity.</title>
        <authorList>
            <person name="Kalkreuter E."/>
            <person name="Kautsar S.A."/>
            <person name="Yang D."/>
            <person name="Bader C.D."/>
            <person name="Teijaro C.N."/>
            <person name="Fluegel L."/>
            <person name="Davis C.M."/>
            <person name="Simpson J.R."/>
            <person name="Lauterbach L."/>
            <person name="Steele A.D."/>
            <person name="Gui C."/>
            <person name="Meng S."/>
            <person name="Li G."/>
            <person name="Viehrig K."/>
            <person name="Ye F."/>
            <person name="Su P."/>
            <person name="Kiefer A.F."/>
            <person name="Nichols A."/>
            <person name="Cepeda A.J."/>
            <person name="Yan W."/>
            <person name="Fan B."/>
            <person name="Jiang Y."/>
            <person name="Adhikari A."/>
            <person name="Zheng C.-J."/>
            <person name="Schuster L."/>
            <person name="Cowan T.M."/>
            <person name="Smanski M.J."/>
            <person name="Chevrette M.G."/>
            <person name="De Carvalho L.P.S."/>
            <person name="Shen B."/>
        </authorList>
    </citation>
    <scope>NUCLEOTIDE SEQUENCE [LARGE SCALE GENOMIC DNA]</scope>
    <source>
        <strain evidence="5 6">NPDC058348</strain>
    </source>
</reference>
<feature type="domain" description="Glycosyltransferase subfamily 4-like N-terminal" evidence="4">
    <location>
        <begin position="15"/>
        <end position="178"/>
    </location>
</feature>
<dbReference type="EC" id="2.4.1.21" evidence="5"/>
<organism evidence="5 6">
    <name type="scientific">Streptomyces albidochromogenes</name>
    <dbReference type="NCBI Taxonomy" id="329524"/>
    <lineage>
        <taxon>Bacteria</taxon>
        <taxon>Bacillati</taxon>
        <taxon>Actinomycetota</taxon>
        <taxon>Actinomycetes</taxon>
        <taxon>Kitasatosporales</taxon>
        <taxon>Streptomycetaceae</taxon>
        <taxon>Streptomyces</taxon>
    </lineage>
</organism>
<keyword evidence="6" id="KW-1185">Reference proteome</keyword>
<dbReference type="EMBL" id="JBHXIJ010000077">
    <property type="protein sequence ID" value="MFD5099970.1"/>
    <property type="molecule type" value="Genomic_DNA"/>
</dbReference>
<evidence type="ECO:0000313" key="5">
    <source>
        <dbReference type="EMBL" id="MFD5099970.1"/>
    </source>
</evidence>
<sequence length="388" mass="42008">MKVGLLTREYPPDVYGGAGVHVEFLARELRALAQVEVHCWGAREALGAVHGHRPDDALGHANEALRAFSVDLRMAAALDGCDLVHSHTWYTGLAGHFAKLLHGLPHVMTAHSLEPLRPWKAEQLGGGYTLSSWAERTAIESADAVVAVSHGMRADILSSYPALDPGRVRVVHNGIDTALYRPDPATDVLERVGIDPKRPYALFVGRITRQKGVPHLLRAARALDPGTQLVLCAGAPDTPEIEREFRDLVDELRRTRRGVHWIERMLPRPDVVQLLTHAAVFVCPSVYEPLGIVNLEAMACGTPVVASAVGGIPEVVEHGGTGLLVPYDESHPAAFEAGLAAAVDRLTGDRDAAARMGAAGRERAVREFGWDAVARRTAVVYEEILKSK</sequence>
<dbReference type="InterPro" id="IPR001296">
    <property type="entry name" value="Glyco_trans_1"/>
</dbReference>
<dbReference type="GO" id="GO:0009011">
    <property type="term" value="F:alpha-1,4-glucan glucosyltransferase (ADP-glucose donor) activity"/>
    <property type="evidence" value="ECO:0007669"/>
    <property type="project" value="UniProtKB-EC"/>
</dbReference>
<keyword evidence="2 5" id="KW-0808">Transferase</keyword>
<dbReference type="Pfam" id="PF00534">
    <property type="entry name" value="Glycos_transf_1"/>
    <property type="match status" value="1"/>
</dbReference>
<comment type="caution">
    <text evidence="5">The sequence shown here is derived from an EMBL/GenBank/DDBJ whole genome shotgun (WGS) entry which is preliminary data.</text>
</comment>
<evidence type="ECO:0000259" key="4">
    <source>
        <dbReference type="Pfam" id="PF13439"/>
    </source>
</evidence>
<name>A0ABW6FKT4_9ACTN</name>
<dbReference type="CDD" id="cd03801">
    <property type="entry name" value="GT4_PimA-like"/>
    <property type="match status" value="1"/>
</dbReference>
<evidence type="ECO:0000256" key="2">
    <source>
        <dbReference type="ARBA" id="ARBA00022679"/>
    </source>
</evidence>
<feature type="domain" description="Glycosyl transferase family 1" evidence="3">
    <location>
        <begin position="191"/>
        <end position="363"/>
    </location>
</feature>
<evidence type="ECO:0000259" key="3">
    <source>
        <dbReference type="Pfam" id="PF00534"/>
    </source>
</evidence>
<protein>
    <submittedName>
        <fullName evidence="5">Glycogen synthase</fullName>
        <ecNumber evidence="5">2.4.1.21</ecNumber>
    </submittedName>
</protein>
<dbReference type="NCBIfam" id="TIGR02149">
    <property type="entry name" value="glgA_Coryne"/>
    <property type="match status" value="1"/>
</dbReference>
<dbReference type="Pfam" id="PF13439">
    <property type="entry name" value="Glyco_transf_4"/>
    <property type="match status" value="1"/>
</dbReference>
<dbReference type="Gene3D" id="3.40.50.2000">
    <property type="entry name" value="Glycogen Phosphorylase B"/>
    <property type="match status" value="2"/>
</dbReference>
<proteinExistence type="predicted"/>